<keyword evidence="2" id="KW-1185">Reference proteome</keyword>
<dbReference type="Proteomes" id="UP000282196">
    <property type="component" value="Unassembled WGS sequence"/>
</dbReference>
<proteinExistence type="predicted"/>
<comment type="caution">
    <text evidence="1">The sequence shown here is derived from an EMBL/GenBank/DDBJ whole genome shotgun (WGS) entry which is preliminary data.</text>
</comment>
<organism evidence="1 2">
    <name type="scientific">Candidatus Termititenax dinenymphae</name>
    <dbReference type="NCBI Taxonomy" id="2218523"/>
    <lineage>
        <taxon>Bacteria</taxon>
        <taxon>Bacillati</taxon>
        <taxon>Candidatus Margulisiibacteriota</taxon>
        <taxon>Candidatus Termititenacia</taxon>
        <taxon>Candidatus Termititenacales</taxon>
        <taxon>Candidatus Termititenacaceae</taxon>
        <taxon>Candidatus Termititenax</taxon>
    </lineage>
</organism>
<evidence type="ECO:0000313" key="1">
    <source>
        <dbReference type="EMBL" id="GBR77658.1"/>
    </source>
</evidence>
<name>A0A388TK25_9BACT</name>
<protein>
    <submittedName>
        <fullName evidence="1">Uncharacterized protein</fullName>
    </submittedName>
</protein>
<evidence type="ECO:0000313" key="2">
    <source>
        <dbReference type="Proteomes" id="UP000282196"/>
    </source>
</evidence>
<dbReference type="AlphaFoldDB" id="A0A388TK25"/>
<dbReference type="EMBL" id="BGZP01000013">
    <property type="protein sequence ID" value="GBR77658.1"/>
    <property type="molecule type" value="Genomic_DNA"/>
</dbReference>
<reference evidence="1 2" key="1">
    <citation type="journal article" date="2019" name="ISME J.">
        <title>Genome analyses of uncultured TG2/ZB3 bacteria in 'Margulisbacteria' specifically attached to ectosymbiotic spirochetes of protists in the termite gut.</title>
        <authorList>
            <person name="Utami Y.D."/>
            <person name="Kuwahara H."/>
            <person name="Igai K."/>
            <person name="Murakami T."/>
            <person name="Sugaya K."/>
            <person name="Morikawa T."/>
            <person name="Nagura Y."/>
            <person name="Yuki M."/>
            <person name="Deevong P."/>
            <person name="Inoue T."/>
            <person name="Kihara K."/>
            <person name="Lo N."/>
            <person name="Yamada A."/>
            <person name="Ohkuma M."/>
            <person name="Hongoh Y."/>
        </authorList>
    </citation>
    <scope>NUCLEOTIDE SEQUENCE [LARGE SCALE GENOMIC DNA]</scope>
    <source>
        <strain evidence="1">RsDinE6-01</strain>
    </source>
</reference>
<gene>
    <name evidence="1" type="ORF">RDn1_317</name>
</gene>
<sequence length="53" mass="6368">MLQINKRNNKLLTRFQADYGIGNKFMYENRVIQTNKLFARCLFIKIDVEKKSD</sequence>
<accession>A0A388TK25</accession>